<reference evidence="10 11" key="1">
    <citation type="submission" date="2024-06" db="EMBL/GenBank/DDBJ databases">
        <title>A chromosome level genome sequence of Diviner's sage (Salvia divinorum).</title>
        <authorList>
            <person name="Ford S.A."/>
            <person name="Ro D.-K."/>
            <person name="Ness R.W."/>
            <person name="Phillips M.A."/>
        </authorList>
    </citation>
    <scope>NUCLEOTIDE SEQUENCE [LARGE SCALE GENOMIC DNA]</scope>
    <source>
        <strain evidence="10">SAF-2024a</strain>
        <tissue evidence="10">Leaf</tissue>
    </source>
</reference>
<dbReference type="Pfam" id="PF14416">
    <property type="entry name" value="PMR5N"/>
    <property type="match status" value="1"/>
</dbReference>
<feature type="domain" description="Trichome birefringence-like C-terminal" evidence="8">
    <location>
        <begin position="109"/>
        <end position="400"/>
    </location>
</feature>
<dbReference type="PANTHER" id="PTHR32285">
    <property type="entry name" value="PROTEIN TRICHOME BIREFRINGENCE-LIKE 9-RELATED"/>
    <property type="match status" value="1"/>
</dbReference>
<accession>A0ABD1H6F7</accession>
<dbReference type="InterPro" id="IPR029962">
    <property type="entry name" value="TBL"/>
</dbReference>
<protein>
    <submittedName>
        <fullName evidence="10">Protein trichome birefringence-like 23 isoform X2</fullName>
    </submittedName>
</protein>
<proteinExistence type="inferred from homology"/>
<keyword evidence="11" id="KW-1185">Reference proteome</keyword>
<evidence type="ECO:0000256" key="2">
    <source>
        <dbReference type="ARBA" id="ARBA00007727"/>
    </source>
</evidence>
<dbReference type="EMBL" id="JBEAFC010000006">
    <property type="protein sequence ID" value="KAL1552015.1"/>
    <property type="molecule type" value="Genomic_DNA"/>
</dbReference>
<evidence type="ECO:0000256" key="7">
    <source>
        <dbReference type="SAM" id="Phobius"/>
    </source>
</evidence>
<name>A0ABD1H6F7_SALDI</name>
<keyword evidence="5 7" id="KW-1133">Transmembrane helix</keyword>
<evidence type="ECO:0000313" key="11">
    <source>
        <dbReference type="Proteomes" id="UP001567538"/>
    </source>
</evidence>
<dbReference type="Proteomes" id="UP001567538">
    <property type="component" value="Unassembled WGS sequence"/>
</dbReference>
<feature type="domain" description="Trichome birefringence-like N-terminal" evidence="9">
    <location>
        <begin position="55"/>
        <end position="108"/>
    </location>
</feature>
<feature type="transmembrane region" description="Helical" evidence="7">
    <location>
        <begin position="12"/>
        <end position="29"/>
    </location>
</feature>
<dbReference type="Pfam" id="PF13839">
    <property type="entry name" value="PC-Esterase"/>
    <property type="match status" value="1"/>
</dbReference>
<comment type="subcellular location">
    <subcellularLocation>
        <location evidence="1">Membrane</location>
        <topology evidence="1">Single-pass membrane protein</topology>
    </subcellularLocation>
</comment>
<comment type="similarity">
    <text evidence="2">Belongs to the PC-esterase family. TBL subfamily.</text>
</comment>
<evidence type="ECO:0000256" key="5">
    <source>
        <dbReference type="ARBA" id="ARBA00022989"/>
    </source>
</evidence>
<keyword evidence="4" id="KW-0735">Signal-anchor</keyword>
<evidence type="ECO:0000259" key="9">
    <source>
        <dbReference type="Pfam" id="PF14416"/>
    </source>
</evidence>
<dbReference type="GO" id="GO:0016020">
    <property type="term" value="C:membrane"/>
    <property type="evidence" value="ECO:0007669"/>
    <property type="project" value="UniProtKB-SubCell"/>
</dbReference>
<evidence type="ECO:0000259" key="8">
    <source>
        <dbReference type="Pfam" id="PF13839"/>
    </source>
</evidence>
<organism evidence="10 11">
    <name type="scientific">Salvia divinorum</name>
    <name type="common">Maria pastora</name>
    <name type="synonym">Diviner's sage</name>
    <dbReference type="NCBI Taxonomy" id="28513"/>
    <lineage>
        <taxon>Eukaryota</taxon>
        <taxon>Viridiplantae</taxon>
        <taxon>Streptophyta</taxon>
        <taxon>Embryophyta</taxon>
        <taxon>Tracheophyta</taxon>
        <taxon>Spermatophyta</taxon>
        <taxon>Magnoliopsida</taxon>
        <taxon>eudicotyledons</taxon>
        <taxon>Gunneridae</taxon>
        <taxon>Pentapetalae</taxon>
        <taxon>asterids</taxon>
        <taxon>lamiids</taxon>
        <taxon>Lamiales</taxon>
        <taxon>Lamiaceae</taxon>
        <taxon>Nepetoideae</taxon>
        <taxon>Mentheae</taxon>
        <taxon>Salviinae</taxon>
        <taxon>Salvia</taxon>
        <taxon>Salvia subgen. Calosphace</taxon>
    </lineage>
</organism>
<evidence type="ECO:0000256" key="1">
    <source>
        <dbReference type="ARBA" id="ARBA00004167"/>
    </source>
</evidence>
<gene>
    <name evidence="10" type="ORF">AAHA92_12863</name>
</gene>
<dbReference type="AlphaFoldDB" id="A0ABD1H6F7"/>
<keyword evidence="3 7" id="KW-0812">Transmembrane</keyword>
<evidence type="ECO:0000313" key="10">
    <source>
        <dbReference type="EMBL" id="KAL1552015.1"/>
    </source>
</evidence>
<evidence type="ECO:0000256" key="6">
    <source>
        <dbReference type="ARBA" id="ARBA00023136"/>
    </source>
</evidence>
<sequence>MKKMIYVYTNPAAKFGVSIILFALTFMLLHHRSSHFHPLPQNTLNTSVPIQQNLEKCDVFVGDWVAYDGEPLYNKSCSFINGSNQNCMENGRPDSDYLHWRWEPRACHLTRFDPLRFLENMRNKSWAFVGDSISRNHIQSLLCMLSTVEHATLIYHDESNQSQKWLFPSYNLTTSVIWSPFLAKAIIPQNIYDASPSEVDVHLDTLDPSWTDQFKTWDYTIFSTGKWYSRSSIYYQNGTVLGCHYCPKRNLTDIGFDSAYRRVIRGVLDYIVESNHMGTVFYRTTSPSHFEGAEWFDGGVCERKGPVKEGEFGLSWLDKILRDIEIEEFGRAYVVAREKGVKLRVLDVNPMSLLRPDGHPGAFRVSRSSGEGRDAKVVSDCLHWCLPGPIDSWNDVLMEMVVND</sequence>
<evidence type="ECO:0000256" key="3">
    <source>
        <dbReference type="ARBA" id="ARBA00022692"/>
    </source>
</evidence>
<comment type="caution">
    <text evidence="10">The sequence shown here is derived from an EMBL/GenBank/DDBJ whole genome shotgun (WGS) entry which is preliminary data.</text>
</comment>
<keyword evidence="6 7" id="KW-0472">Membrane</keyword>
<evidence type="ECO:0000256" key="4">
    <source>
        <dbReference type="ARBA" id="ARBA00022968"/>
    </source>
</evidence>
<dbReference type="InterPro" id="IPR025846">
    <property type="entry name" value="TBL_N"/>
</dbReference>
<dbReference type="PANTHER" id="PTHR32285:SF219">
    <property type="entry name" value="PROTEIN TRICHOME BIREFRINGENCE-LIKE 24"/>
    <property type="match status" value="1"/>
</dbReference>
<dbReference type="InterPro" id="IPR026057">
    <property type="entry name" value="TBL_C"/>
</dbReference>